<name>A0A853IBI8_9GAMM</name>
<protein>
    <submittedName>
        <fullName evidence="2">YbaK/EbsC family protein</fullName>
    </submittedName>
</protein>
<evidence type="ECO:0000259" key="1">
    <source>
        <dbReference type="Pfam" id="PF04073"/>
    </source>
</evidence>
<evidence type="ECO:0000313" key="2">
    <source>
        <dbReference type="EMBL" id="NYZ67221.1"/>
    </source>
</evidence>
<keyword evidence="3" id="KW-1185">Reference proteome</keyword>
<dbReference type="PANTHER" id="PTHR30411:SF9">
    <property type="entry name" value="MULTIFUNCTIONAL SER_THR-TRNA DEACYLASE PROXP-Y"/>
    <property type="match status" value="1"/>
</dbReference>
<accession>A0A853IBI8</accession>
<dbReference type="GO" id="GO:0002161">
    <property type="term" value="F:aminoacyl-tRNA deacylase activity"/>
    <property type="evidence" value="ECO:0007669"/>
    <property type="project" value="InterPro"/>
</dbReference>
<feature type="domain" description="YbaK/aminoacyl-tRNA synthetase-associated" evidence="1">
    <location>
        <begin position="23"/>
        <end position="141"/>
    </location>
</feature>
<dbReference type="CDD" id="cd04332">
    <property type="entry name" value="YbaK_like"/>
    <property type="match status" value="1"/>
</dbReference>
<dbReference type="InterPro" id="IPR036754">
    <property type="entry name" value="YbaK/aa-tRNA-synt-asso_dom_sf"/>
</dbReference>
<comment type="caution">
    <text evidence="2">The sequence shown here is derived from an EMBL/GenBank/DDBJ whole genome shotgun (WGS) entry which is preliminary data.</text>
</comment>
<dbReference type="PANTHER" id="PTHR30411">
    <property type="entry name" value="CYTOPLASMIC PROTEIN"/>
    <property type="match status" value="1"/>
</dbReference>
<dbReference type="AlphaFoldDB" id="A0A853IBI8"/>
<dbReference type="InterPro" id="IPR007214">
    <property type="entry name" value="YbaK/aa-tRNA-synth-assoc-dom"/>
</dbReference>
<dbReference type="SUPFAM" id="SSF55826">
    <property type="entry name" value="YbaK/ProRS associated domain"/>
    <property type="match status" value="1"/>
</dbReference>
<dbReference type="Gene3D" id="3.90.960.10">
    <property type="entry name" value="YbaK/aminoacyl-tRNA synthetase-associated domain"/>
    <property type="match status" value="1"/>
</dbReference>
<gene>
    <name evidence="2" type="ORF">H0A36_14480</name>
</gene>
<evidence type="ECO:0000313" key="3">
    <source>
        <dbReference type="Proteomes" id="UP000569732"/>
    </source>
</evidence>
<organism evidence="2 3">
    <name type="scientific">Spartinivicinus marinus</name>
    <dbReference type="NCBI Taxonomy" id="2994442"/>
    <lineage>
        <taxon>Bacteria</taxon>
        <taxon>Pseudomonadati</taxon>
        <taxon>Pseudomonadota</taxon>
        <taxon>Gammaproteobacteria</taxon>
        <taxon>Oceanospirillales</taxon>
        <taxon>Zooshikellaceae</taxon>
        <taxon>Spartinivicinus</taxon>
    </lineage>
</organism>
<sequence>MAMSETLRQYFASRHIRYEMKWHPSSATSYQTALLAHVSPMQIAKPVILKNQLQHYVMAVVPAKSKLQVKIINEMLEHAFHLAKESELQASFRDCELGAIPPVGQAYHMDTIVDDKLLALDDVYLEGGDHEVLIHLHKEDFALLMEGLMHDQITQLEPYGRFYYH</sequence>
<dbReference type="Pfam" id="PF04073">
    <property type="entry name" value="tRNA_edit"/>
    <property type="match status" value="1"/>
</dbReference>
<reference evidence="2 3" key="1">
    <citation type="submission" date="2020-07" db="EMBL/GenBank/DDBJ databases">
        <title>Endozoicomonas sp. nov., isolated from sediment.</title>
        <authorList>
            <person name="Gu T."/>
        </authorList>
    </citation>
    <scope>NUCLEOTIDE SEQUENCE [LARGE SCALE GENOMIC DNA]</scope>
    <source>
        <strain evidence="2 3">SM1973</strain>
    </source>
</reference>
<dbReference type="EMBL" id="JACCKB010000022">
    <property type="protein sequence ID" value="NYZ67221.1"/>
    <property type="molecule type" value="Genomic_DNA"/>
</dbReference>
<dbReference type="RefSeq" id="WP_180569244.1">
    <property type="nucleotide sequence ID" value="NZ_JACCKB010000022.1"/>
</dbReference>
<dbReference type="Proteomes" id="UP000569732">
    <property type="component" value="Unassembled WGS sequence"/>
</dbReference>
<proteinExistence type="predicted"/>